<protein>
    <submittedName>
        <fullName evidence="1">Uncharacterized protein</fullName>
    </submittedName>
</protein>
<gene>
    <name evidence="1" type="ORF">HMPREF0080_01925</name>
</gene>
<reference evidence="1 2" key="1">
    <citation type="submission" date="2011-08" db="EMBL/GenBank/DDBJ databases">
        <authorList>
            <person name="Weinstock G."/>
            <person name="Sodergren E."/>
            <person name="Clifton S."/>
            <person name="Fulton L."/>
            <person name="Fulton B."/>
            <person name="Courtney L."/>
            <person name="Fronick C."/>
            <person name="Harrison M."/>
            <person name="Strong C."/>
            <person name="Farmer C."/>
            <person name="Delahaunty K."/>
            <person name="Markovic C."/>
            <person name="Hall O."/>
            <person name="Minx P."/>
            <person name="Tomlinson C."/>
            <person name="Mitreva M."/>
            <person name="Hou S."/>
            <person name="Chen J."/>
            <person name="Wollam A."/>
            <person name="Pepin K.H."/>
            <person name="Johnson M."/>
            <person name="Bhonagiri V."/>
            <person name="Zhang X."/>
            <person name="Suruliraj S."/>
            <person name="Warren W."/>
            <person name="Chinwalla A."/>
            <person name="Mardis E.R."/>
            <person name="Wilson R.K."/>
        </authorList>
    </citation>
    <scope>NUCLEOTIDE SEQUENCE [LARGE SCALE GENOMIC DNA]</scope>
    <source>
        <strain evidence="1 2">F0357</strain>
    </source>
</reference>
<proteinExistence type="predicted"/>
<name>G9YJS1_9FIRM</name>
<sequence length="49" mass="5440">MIKERNSREKDVFLCLAPSRRAFAGLKKSALVRSCNGECGEAWAEKVAI</sequence>
<dbReference type="AlphaFoldDB" id="G9YJS1"/>
<comment type="caution">
    <text evidence="1">The sequence shown here is derived from an EMBL/GenBank/DDBJ whole genome shotgun (WGS) entry which is preliminary data.</text>
</comment>
<organism evidence="1 2">
    <name type="scientific">Anaeroglobus geminatus F0357</name>
    <dbReference type="NCBI Taxonomy" id="861450"/>
    <lineage>
        <taxon>Bacteria</taxon>
        <taxon>Bacillati</taxon>
        <taxon>Bacillota</taxon>
        <taxon>Negativicutes</taxon>
        <taxon>Veillonellales</taxon>
        <taxon>Veillonellaceae</taxon>
        <taxon>Anaeroglobus</taxon>
    </lineage>
</organism>
<dbReference type="STRING" id="861450.HMPREF0080_01925"/>
<keyword evidence="2" id="KW-1185">Reference proteome</keyword>
<evidence type="ECO:0000313" key="2">
    <source>
        <dbReference type="Proteomes" id="UP000005481"/>
    </source>
</evidence>
<dbReference type="EMBL" id="AGCJ01000083">
    <property type="protein sequence ID" value="EHM38255.1"/>
    <property type="molecule type" value="Genomic_DNA"/>
</dbReference>
<evidence type="ECO:0000313" key="1">
    <source>
        <dbReference type="EMBL" id="EHM38255.1"/>
    </source>
</evidence>
<dbReference type="HOGENOM" id="CLU_3131650_0_0_9"/>
<accession>G9YJS1</accession>
<dbReference type="Proteomes" id="UP000005481">
    <property type="component" value="Unassembled WGS sequence"/>
</dbReference>